<dbReference type="SUPFAM" id="SSF51391">
    <property type="entry name" value="Thiamin phosphate synthase"/>
    <property type="match status" value="1"/>
</dbReference>
<feature type="binding site" evidence="9">
    <location>
        <position position="136"/>
    </location>
    <ligand>
        <name>4-amino-2-methyl-5-(diphosphooxymethyl)pyrimidine</name>
        <dbReference type="ChEBI" id="CHEBI:57841"/>
    </ligand>
</feature>
<evidence type="ECO:0000256" key="2">
    <source>
        <dbReference type="ARBA" id="ARBA00022679"/>
    </source>
</evidence>
<evidence type="ECO:0000256" key="3">
    <source>
        <dbReference type="ARBA" id="ARBA00022723"/>
    </source>
</evidence>
<keyword evidence="5 9" id="KW-0784">Thiamine biosynthesis</keyword>
<dbReference type="EMBL" id="FOJW01000006">
    <property type="protein sequence ID" value="SFB06610.1"/>
    <property type="molecule type" value="Genomic_DNA"/>
</dbReference>
<feature type="binding site" evidence="9">
    <location>
        <position position="89"/>
    </location>
    <ligand>
        <name>Mg(2+)</name>
        <dbReference type="ChEBI" id="CHEBI:18420"/>
    </ligand>
</feature>
<gene>
    <name evidence="9" type="primary">thiE</name>
    <name evidence="13" type="ORF">SAMN04488072_106162</name>
</gene>
<evidence type="ECO:0000256" key="5">
    <source>
        <dbReference type="ARBA" id="ARBA00022977"/>
    </source>
</evidence>
<evidence type="ECO:0000256" key="6">
    <source>
        <dbReference type="ARBA" id="ARBA00047334"/>
    </source>
</evidence>
<dbReference type="FunFam" id="3.20.20.70:FF:000096">
    <property type="entry name" value="Thiamine-phosphate synthase"/>
    <property type="match status" value="1"/>
</dbReference>
<comment type="cofactor">
    <cofactor evidence="9">
        <name>Mg(2+)</name>
        <dbReference type="ChEBI" id="CHEBI:18420"/>
    </cofactor>
    <text evidence="9">Binds 1 Mg(2+) ion per subunit.</text>
</comment>
<organism evidence="13 14">
    <name type="scientific">Lentibacillus halodurans</name>
    <dbReference type="NCBI Taxonomy" id="237679"/>
    <lineage>
        <taxon>Bacteria</taxon>
        <taxon>Bacillati</taxon>
        <taxon>Bacillota</taxon>
        <taxon>Bacilli</taxon>
        <taxon>Bacillales</taxon>
        <taxon>Bacillaceae</taxon>
        <taxon>Lentibacillus</taxon>
    </lineage>
</organism>
<comment type="catalytic activity">
    <reaction evidence="6 9 10">
        <text>4-methyl-5-(2-phosphooxyethyl)-thiazole + 4-amino-2-methyl-5-(diphosphooxymethyl)pyrimidine + H(+) = thiamine phosphate + diphosphate</text>
        <dbReference type="Rhea" id="RHEA:22328"/>
        <dbReference type="ChEBI" id="CHEBI:15378"/>
        <dbReference type="ChEBI" id="CHEBI:33019"/>
        <dbReference type="ChEBI" id="CHEBI:37575"/>
        <dbReference type="ChEBI" id="CHEBI:57841"/>
        <dbReference type="ChEBI" id="CHEBI:58296"/>
        <dbReference type="EC" id="2.5.1.3"/>
    </reaction>
</comment>
<feature type="binding site" evidence="9">
    <location>
        <begin position="34"/>
        <end position="38"/>
    </location>
    <ligand>
        <name>4-amino-2-methyl-5-(diphosphooxymethyl)pyrimidine</name>
        <dbReference type="ChEBI" id="CHEBI:57841"/>
    </ligand>
</feature>
<dbReference type="CDD" id="cd00564">
    <property type="entry name" value="TMP_TenI"/>
    <property type="match status" value="1"/>
</dbReference>
<evidence type="ECO:0000256" key="11">
    <source>
        <dbReference type="RuleBase" id="RU004253"/>
    </source>
</evidence>
<dbReference type="HAMAP" id="MF_00097">
    <property type="entry name" value="TMP_synthase"/>
    <property type="match status" value="1"/>
</dbReference>
<dbReference type="GO" id="GO:0009228">
    <property type="term" value="P:thiamine biosynthetic process"/>
    <property type="evidence" value="ECO:0007669"/>
    <property type="project" value="UniProtKB-KW"/>
</dbReference>
<keyword evidence="3 9" id="KW-0479">Metal-binding</keyword>
<dbReference type="AlphaFoldDB" id="A0A1I0Y1W7"/>
<comment type="function">
    <text evidence="9">Condenses 4-methyl-5-(beta-hydroxyethyl)thiazole monophosphate (THZ-P) and 2-methyl-4-amino-5-hydroxymethyl pyrimidine pyrophosphate (HMP-PP) to form thiamine monophosphate (TMP).</text>
</comment>
<evidence type="ECO:0000313" key="14">
    <source>
        <dbReference type="Proteomes" id="UP000198642"/>
    </source>
</evidence>
<name>A0A1I0Y1W7_9BACI</name>
<dbReference type="RefSeq" id="WP_090236757.1">
    <property type="nucleotide sequence ID" value="NZ_FOJW01000006.1"/>
</dbReference>
<dbReference type="Gene3D" id="3.20.20.70">
    <property type="entry name" value="Aldolase class I"/>
    <property type="match status" value="1"/>
</dbReference>
<feature type="binding site" evidence="9">
    <location>
        <begin position="133"/>
        <end position="135"/>
    </location>
    <ligand>
        <name>2-[(2R,5Z)-2-carboxy-4-methylthiazol-5(2H)-ylidene]ethyl phosphate</name>
        <dbReference type="ChEBI" id="CHEBI:62899"/>
    </ligand>
</feature>
<comment type="catalytic activity">
    <reaction evidence="8 9 10">
        <text>2-[(2R,5Z)-2-carboxy-4-methylthiazol-5(2H)-ylidene]ethyl phosphate + 4-amino-2-methyl-5-(diphosphooxymethyl)pyrimidine + 2 H(+) = thiamine phosphate + CO2 + diphosphate</text>
        <dbReference type="Rhea" id="RHEA:47844"/>
        <dbReference type="ChEBI" id="CHEBI:15378"/>
        <dbReference type="ChEBI" id="CHEBI:16526"/>
        <dbReference type="ChEBI" id="CHEBI:33019"/>
        <dbReference type="ChEBI" id="CHEBI:37575"/>
        <dbReference type="ChEBI" id="CHEBI:57841"/>
        <dbReference type="ChEBI" id="CHEBI:62899"/>
        <dbReference type="EC" id="2.5.1.3"/>
    </reaction>
</comment>
<feature type="domain" description="Thiamine phosphate synthase/TenI" evidence="12">
    <location>
        <begin position="6"/>
        <end position="188"/>
    </location>
</feature>
<dbReference type="InterPro" id="IPR036206">
    <property type="entry name" value="ThiamineP_synth_sf"/>
</dbReference>
<feature type="binding site" evidence="9">
    <location>
        <position position="107"/>
    </location>
    <ligand>
        <name>4-amino-2-methyl-5-(diphosphooxymethyl)pyrimidine</name>
        <dbReference type="ChEBI" id="CHEBI:57841"/>
    </ligand>
</feature>
<dbReference type="OrthoDB" id="9812206at2"/>
<accession>A0A1I0Y1W7</accession>
<dbReference type="PANTHER" id="PTHR20857:SF15">
    <property type="entry name" value="THIAMINE-PHOSPHATE SYNTHASE"/>
    <property type="match status" value="1"/>
</dbReference>
<dbReference type="GO" id="GO:0004789">
    <property type="term" value="F:thiamine-phosphate diphosphorylase activity"/>
    <property type="evidence" value="ECO:0007669"/>
    <property type="project" value="UniProtKB-UniRule"/>
</dbReference>
<keyword evidence="14" id="KW-1185">Reference proteome</keyword>
<feature type="binding site" evidence="9">
    <location>
        <position position="69"/>
    </location>
    <ligand>
        <name>4-amino-2-methyl-5-(diphosphooxymethyl)pyrimidine</name>
        <dbReference type="ChEBI" id="CHEBI:57841"/>
    </ligand>
</feature>
<dbReference type="STRING" id="237679.SAMN04488072_106162"/>
<feature type="binding site" evidence="9">
    <location>
        <position position="70"/>
    </location>
    <ligand>
        <name>Mg(2+)</name>
        <dbReference type="ChEBI" id="CHEBI:18420"/>
    </ligand>
</feature>
<comment type="similarity">
    <text evidence="9 10">Belongs to the thiamine-phosphate synthase family.</text>
</comment>
<feature type="binding site" evidence="9">
    <location>
        <position position="165"/>
    </location>
    <ligand>
        <name>2-[(2R,5Z)-2-carboxy-4-methylthiazol-5(2H)-ylidene]ethyl phosphate</name>
        <dbReference type="ChEBI" id="CHEBI:62899"/>
    </ligand>
</feature>
<dbReference type="InterPro" id="IPR022998">
    <property type="entry name" value="ThiamineP_synth_TenI"/>
</dbReference>
<dbReference type="EC" id="2.5.1.3" evidence="9"/>
<protein>
    <recommendedName>
        <fullName evidence="9">Thiamine-phosphate synthase</fullName>
        <shortName evidence="9">TP synthase</shortName>
        <shortName evidence="9">TPS</shortName>
        <ecNumber evidence="9">2.5.1.3</ecNumber>
    </recommendedName>
    <alternativeName>
        <fullName evidence="9">Thiamine-phosphate pyrophosphorylase</fullName>
        <shortName evidence="9">TMP pyrophosphorylase</shortName>
        <shortName evidence="9">TMP-PPase</shortName>
    </alternativeName>
</protein>
<evidence type="ECO:0000256" key="4">
    <source>
        <dbReference type="ARBA" id="ARBA00022842"/>
    </source>
</evidence>
<dbReference type="GO" id="GO:0005737">
    <property type="term" value="C:cytoplasm"/>
    <property type="evidence" value="ECO:0007669"/>
    <property type="project" value="TreeGrafter"/>
</dbReference>
<dbReference type="InterPro" id="IPR013785">
    <property type="entry name" value="Aldolase_TIM"/>
</dbReference>
<dbReference type="UniPathway" id="UPA00060">
    <property type="reaction ID" value="UER00141"/>
</dbReference>
<evidence type="ECO:0000256" key="1">
    <source>
        <dbReference type="ARBA" id="ARBA00005165"/>
    </source>
</evidence>
<feature type="binding site" evidence="9">
    <location>
        <begin position="185"/>
        <end position="186"/>
    </location>
    <ligand>
        <name>2-[(2R,5Z)-2-carboxy-4-methylthiazol-5(2H)-ylidene]ethyl phosphate</name>
        <dbReference type="ChEBI" id="CHEBI:62899"/>
    </ligand>
</feature>
<reference evidence="13 14" key="1">
    <citation type="submission" date="2016-10" db="EMBL/GenBank/DDBJ databases">
        <authorList>
            <person name="de Groot N.N."/>
        </authorList>
    </citation>
    <scope>NUCLEOTIDE SEQUENCE [LARGE SCALE GENOMIC DNA]</scope>
    <source>
        <strain evidence="13 14">CGMCC 1.3702</strain>
    </source>
</reference>
<evidence type="ECO:0000256" key="9">
    <source>
        <dbReference type="HAMAP-Rule" id="MF_00097"/>
    </source>
</evidence>
<evidence type="ECO:0000256" key="7">
    <source>
        <dbReference type="ARBA" id="ARBA00047851"/>
    </source>
</evidence>
<comment type="catalytic activity">
    <reaction evidence="7 9 10">
        <text>2-(2-carboxy-4-methylthiazol-5-yl)ethyl phosphate + 4-amino-2-methyl-5-(diphosphooxymethyl)pyrimidine + 2 H(+) = thiamine phosphate + CO2 + diphosphate</text>
        <dbReference type="Rhea" id="RHEA:47848"/>
        <dbReference type="ChEBI" id="CHEBI:15378"/>
        <dbReference type="ChEBI" id="CHEBI:16526"/>
        <dbReference type="ChEBI" id="CHEBI:33019"/>
        <dbReference type="ChEBI" id="CHEBI:37575"/>
        <dbReference type="ChEBI" id="CHEBI:57841"/>
        <dbReference type="ChEBI" id="CHEBI:62890"/>
        <dbReference type="EC" id="2.5.1.3"/>
    </reaction>
</comment>
<dbReference type="NCBIfam" id="TIGR00693">
    <property type="entry name" value="thiE"/>
    <property type="match status" value="1"/>
</dbReference>
<dbReference type="Pfam" id="PF02581">
    <property type="entry name" value="TMP-TENI"/>
    <property type="match status" value="1"/>
</dbReference>
<comment type="pathway">
    <text evidence="1 9 11">Cofactor biosynthesis; thiamine diphosphate biosynthesis; thiamine phosphate from 4-amino-2-methyl-5-diphosphomethylpyrimidine and 4-methyl-5-(2-phosphoethyl)-thiazole: step 1/1.</text>
</comment>
<evidence type="ECO:0000256" key="8">
    <source>
        <dbReference type="ARBA" id="ARBA00047883"/>
    </source>
</evidence>
<dbReference type="GO" id="GO:0000287">
    <property type="term" value="F:magnesium ion binding"/>
    <property type="evidence" value="ECO:0007669"/>
    <property type="project" value="UniProtKB-UniRule"/>
</dbReference>
<dbReference type="GO" id="GO:0009229">
    <property type="term" value="P:thiamine diphosphate biosynthetic process"/>
    <property type="evidence" value="ECO:0007669"/>
    <property type="project" value="UniProtKB-UniRule"/>
</dbReference>
<evidence type="ECO:0000256" key="10">
    <source>
        <dbReference type="RuleBase" id="RU003826"/>
    </source>
</evidence>
<keyword evidence="2 9" id="KW-0808">Transferase</keyword>
<evidence type="ECO:0000313" key="13">
    <source>
        <dbReference type="EMBL" id="SFB06610.1"/>
    </source>
</evidence>
<dbReference type="Proteomes" id="UP000198642">
    <property type="component" value="Unassembled WGS sequence"/>
</dbReference>
<evidence type="ECO:0000259" key="12">
    <source>
        <dbReference type="Pfam" id="PF02581"/>
    </source>
</evidence>
<dbReference type="PANTHER" id="PTHR20857">
    <property type="entry name" value="THIAMINE-PHOSPHATE PYROPHOSPHORYLASE"/>
    <property type="match status" value="1"/>
</dbReference>
<proteinExistence type="inferred from homology"/>
<sequence>MNLRKYFIMGSQNCDHSPEDILEEAAKAGITAFQFREKGGGSLTGQDKLALGYRLRNICARHHVLFFVNDDIDLAEPLEADGIHVGQDDMRPEKVKEMYPNKIIGLSVSNQKEVENSPIQLADYLGAGPIFTTSTKEDAKQAVGTEWIKTLKQQYPGTPIVGIGGITEQNAAFVMEAGADGVAVISAIAGADNIETVIRRL</sequence>
<dbReference type="InterPro" id="IPR034291">
    <property type="entry name" value="TMP_synthase"/>
</dbReference>
<keyword evidence="4 9" id="KW-0460">Magnesium</keyword>